<proteinExistence type="inferred from homology"/>
<dbReference type="NCBIfam" id="TIGR04057">
    <property type="entry name" value="SusC_RagA_signa"/>
    <property type="match status" value="1"/>
</dbReference>
<keyword evidence="5 9" id="KW-0798">TonB box</keyword>
<evidence type="ECO:0000256" key="1">
    <source>
        <dbReference type="ARBA" id="ARBA00004571"/>
    </source>
</evidence>
<evidence type="ECO:0000256" key="10">
    <source>
        <dbReference type="SAM" id="SignalP"/>
    </source>
</evidence>
<dbReference type="EMBL" id="QMDV01000003">
    <property type="protein sequence ID" value="RAU82449.1"/>
    <property type="molecule type" value="Genomic_DNA"/>
</dbReference>
<evidence type="ECO:0000313" key="13">
    <source>
        <dbReference type="EMBL" id="RAU82449.1"/>
    </source>
</evidence>
<dbReference type="PROSITE" id="PS52016">
    <property type="entry name" value="TONB_DEPENDENT_REC_3"/>
    <property type="match status" value="1"/>
</dbReference>
<keyword evidence="6 8" id="KW-0472">Membrane</keyword>
<evidence type="ECO:0000256" key="8">
    <source>
        <dbReference type="PROSITE-ProRule" id="PRU01360"/>
    </source>
</evidence>
<feature type="signal peptide" evidence="10">
    <location>
        <begin position="1"/>
        <end position="21"/>
    </location>
</feature>
<gene>
    <name evidence="13" type="ORF">DP923_11735</name>
</gene>
<reference evidence="13 14" key="1">
    <citation type="submission" date="2018-06" db="EMBL/GenBank/DDBJ databases">
        <authorList>
            <person name="Liu Z.-W."/>
        </authorList>
    </citation>
    <scope>NUCLEOTIDE SEQUENCE [LARGE SCALE GENOMIC DNA]</scope>
    <source>
        <strain evidence="13 14">2b14</strain>
    </source>
</reference>
<feature type="domain" description="TonB-dependent receptor plug" evidence="12">
    <location>
        <begin position="115"/>
        <end position="223"/>
    </location>
</feature>
<dbReference type="GO" id="GO:0009279">
    <property type="term" value="C:cell outer membrane"/>
    <property type="evidence" value="ECO:0007669"/>
    <property type="project" value="UniProtKB-SubCell"/>
</dbReference>
<dbReference type="Gene3D" id="2.170.130.10">
    <property type="entry name" value="TonB-dependent receptor, plug domain"/>
    <property type="match status" value="1"/>
</dbReference>
<sequence>MKKILLLSIILCFALIGSVWAQTQTVTGRVTSTSDGSALPGVTVLEKGTTNGITTGANGEFSLTVQPNATLVFRFIGMTAQEIPVGGRTSINVQLAPDQRQLEEVVVTGYTVQNQREVSGSISTVKSAEISQVPIGSFDQALQGRAPGLLIQAQSGQPGAAANVIIRGRGSILGDSDPLYIMDGVQITAADFATLNPQDFESISVLKDAASTSIYGSRGANGVIVITTKRGRTGKTLITYDTQFGFSNAPDNKLEVMSSAEKLDYEVRNGNPYDWSDADVAELSQVNTSWEDVFFRTGKTQNHTLSASGGSDKTTFFLSGSVFNQSGIVRNTELNRYTARANVESSAGNFDFGINSTFGYSEFNNTTENDAFIGSPLNAIRWTNPYETPYDDEGNYTVITSGQPNALQELLENRRERQQMRGIGNIFVNYKAPFLEGLSLRTSWGGDFTSNEFFTFIDPTTYSGQIAVGRAGSLARSYLKRFRYTGTTSVSYSTSFNEDHTLTVALFNEVVKGTVNNFGFTGYGLRGPFENEAGITPGSADNGFIPAVNGSGTENALLSYFADINYGFKNRYFLTLGARRDGSSRFGADRRYANFGAVGLSWIFTDEVFFSNLQSGFLNQGKFKISYGSSGNQSITDDFASRELYTRSVYGGVSGLVLTNLPNPTLQWERKTTFNTGLEFTFFNGRLGATAEFYNSITSDLFLDRQLSRTSGFESLISNVGELRNRGFEFSLEGDIVESTDFTWSANVSLTYNKNEITKLVGEQNQIEDGLFINRVGESLNSYFLVRYAGVDPDNGDALYLNQNGEETNVYDPNDRVIAGSAEAPFFGGFGTALSYKGITVDAFFSFVRGNEIYNNDRANIENPNYLFDNLSRDLLREWQNPGDVTDIPSPFNAFNPETTRFIESGNFLRLRNVNISYTLPKTLTSRLKIENIRVFAQGQNLKTWTDFKGFDPEIATGTLVGAQYPALRTITFGLNVGF</sequence>
<evidence type="ECO:0000313" key="14">
    <source>
        <dbReference type="Proteomes" id="UP000251692"/>
    </source>
</evidence>
<keyword evidence="14" id="KW-1185">Reference proteome</keyword>
<accession>A0A364RDU2</accession>
<dbReference type="RefSeq" id="WP_112306041.1">
    <property type="nucleotide sequence ID" value="NZ_QMDV01000003.1"/>
</dbReference>
<dbReference type="FunFam" id="2.170.130.10:FF:000003">
    <property type="entry name" value="SusC/RagA family TonB-linked outer membrane protein"/>
    <property type="match status" value="1"/>
</dbReference>
<dbReference type="Proteomes" id="UP000251692">
    <property type="component" value="Unassembled WGS sequence"/>
</dbReference>
<dbReference type="NCBIfam" id="TIGR04056">
    <property type="entry name" value="OMP_RagA_SusC"/>
    <property type="match status" value="1"/>
</dbReference>
<evidence type="ECO:0000256" key="3">
    <source>
        <dbReference type="ARBA" id="ARBA00022452"/>
    </source>
</evidence>
<protein>
    <submittedName>
        <fullName evidence="13">TonB-dependent receptor</fullName>
    </submittedName>
</protein>
<dbReference type="InterPro" id="IPR008969">
    <property type="entry name" value="CarboxyPept-like_regulatory"/>
</dbReference>
<dbReference type="InterPro" id="IPR037066">
    <property type="entry name" value="Plug_dom_sf"/>
</dbReference>
<dbReference type="SUPFAM" id="SSF56935">
    <property type="entry name" value="Porins"/>
    <property type="match status" value="1"/>
</dbReference>
<name>A0A364RDU2_9BACT</name>
<dbReference type="OrthoDB" id="9768177at2"/>
<dbReference type="Pfam" id="PF07715">
    <property type="entry name" value="Plug"/>
    <property type="match status" value="1"/>
</dbReference>
<keyword evidence="2 8" id="KW-0813">Transport</keyword>
<feature type="chain" id="PRO_5016645172" evidence="10">
    <location>
        <begin position="22"/>
        <end position="979"/>
    </location>
</feature>
<evidence type="ECO:0000256" key="9">
    <source>
        <dbReference type="RuleBase" id="RU003357"/>
    </source>
</evidence>
<organism evidence="13 14">
    <name type="scientific">Pontibacter arcticus</name>
    <dbReference type="NCBI Taxonomy" id="2080288"/>
    <lineage>
        <taxon>Bacteria</taxon>
        <taxon>Pseudomonadati</taxon>
        <taxon>Bacteroidota</taxon>
        <taxon>Cytophagia</taxon>
        <taxon>Cytophagales</taxon>
        <taxon>Hymenobacteraceae</taxon>
        <taxon>Pontibacter</taxon>
    </lineage>
</organism>
<dbReference type="Pfam" id="PF00593">
    <property type="entry name" value="TonB_dep_Rec_b-barrel"/>
    <property type="match status" value="1"/>
</dbReference>
<keyword evidence="4 8" id="KW-0812">Transmembrane</keyword>
<keyword evidence="10" id="KW-0732">Signal</keyword>
<dbReference type="InterPro" id="IPR000531">
    <property type="entry name" value="Beta-barrel_TonB"/>
</dbReference>
<dbReference type="Gene3D" id="2.40.170.20">
    <property type="entry name" value="TonB-dependent receptor, beta-barrel domain"/>
    <property type="match status" value="1"/>
</dbReference>
<dbReference type="InterPro" id="IPR036942">
    <property type="entry name" value="Beta-barrel_TonB_sf"/>
</dbReference>
<dbReference type="Pfam" id="PF13715">
    <property type="entry name" value="CarbopepD_reg_2"/>
    <property type="match status" value="1"/>
</dbReference>
<comment type="caution">
    <text evidence="13">The sequence shown here is derived from an EMBL/GenBank/DDBJ whole genome shotgun (WGS) entry which is preliminary data.</text>
</comment>
<dbReference type="AlphaFoldDB" id="A0A364RDU2"/>
<dbReference type="Gene3D" id="2.60.40.1120">
    <property type="entry name" value="Carboxypeptidase-like, regulatory domain"/>
    <property type="match status" value="1"/>
</dbReference>
<comment type="similarity">
    <text evidence="8 9">Belongs to the TonB-dependent receptor family.</text>
</comment>
<comment type="subcellular location">
    <subcellularLocation>
        <location evidence="1 8">Cell outer membrane</location>
        <topology evidence="1 8">Multi-pass membrane protein</topology>
    </subcellularLocation>
</comment>
<evidence type="ECO:0000259" key="12">
    <source>
        <dbReference type="Pfam" id="PF07715"/>
    </source>
</evidence>
<dbReference type="InterPro" id="IPR039426">
    <property type="entry name" value="TonB-dep_rcpt-like"/>
</dbReference>
<evidence type="ECO:0000256" key="6">
    <source>
        <dbReference type="ARBA" id="ARBA00023136"/>
    </source>
</evidence>
<evidence type="ECO:0000256" key="2">
    <source>
        <dbReference type="ARBA" id="ARBA00022448"/>
    </source>
</evidence>
<evidence type="ECO:0000256" key="4">
    <source>
        <dbReference type="ARBA" id="ARBA00022692"/>
    </source>
</evidence>
<reference evidence="13 14" key="2">
    <citation type="submission" date="2018-07" db="EMBL/GenBank/DDBJ databases">
        <title>Pontibacter sp. 2b14 genomic sequence and assembly.</title>
        <authorList>
            <person name="Du Z.-J."/>
        </authorList>
    </citation>
    <scope>NUCLEOTIDE SEQUENCE [LARGE SCALE GENOMIC DNA]</scope>
    <source>
        <strain evidence="13 14">2b14</strain>
    </source>
</reference>
<keyword evidence="7 8" id="KW-0998">Cell outer membrane</keyword>
<dbReference type="InterPro" id="IPR023996">
    <property type="entry name" value="TonB-dep_OMP_SusC/RagA"/>
</dbReference>
<feature type="domain" description="TonB-dependent receptor-like beta-barrel" evidence="11">
    <location>
        <begin position="423"/>
        <end position="788"/>
    </location>
</feature>
<evidence type="ECO:0000259" key="11">
    <source>
        <dbReference type="Pfam" id="PF00593"/>
    </source>
</evidence>
<keyword evidence="13" id="KW-0675">Receptor</keyword>
<dbReference type="InterPro" id="IPR023997">
    <property type="entry name" value="TonB-dep_OMP_SusC/RagA_CS"/>
</dbReference>
<evidence type="ECO:0000256" key="5">
    <source>
        <dbReference type="ARBA" id="ARBA00023077"/>
    </source>
</evidence>
<evidence type="ECO:0000256" key="7">
    <source>
        <dbReference type="ARBA" id="ARBA00023237"/>
    </source>
</evidence>
<keyword evidence="3 8" id="KW-1134">Transmembrane beta strand</keyword>
<dbReference type="InterPro" id="IPR012910">
    <property type="entry name" value="Plug_dom"/>
</dbReference>
<dbReference type="SUPFAM" id="SSF49464">
    <property type="entry name" value="Carboxypeptidase regulatory domain-like"/>
    <property type="match status" value="1"/>
</dbReference>